<evidence type="ECO:0000256" key="6">
    <source>
        <dbReference type="SAM" id="MobiDB-lite"/>
    </source>
</evidence>
<dbReference type="Proteomes" id="UP000785679">
    <property type="component" value="Unassembled WGS sequence"/>
</dbReference>
<dbReference type="GO" id="GO:0008270">
    <property type="term" value="F:zinc ion binding"/>
    <property type="evidence" value="ECO:0007669"/>
    <property type="project" value="UniProtKB-KW"/>
</dbReference>
<sequence>MVPSYYHDGSQSYRVRPMIAYVCSPIAQGIPQQNRRADAWPTSAAVLEEHRNAATSTATLGSSPQKHDSTEQHAGEFGSGQLSAFKKFRRSAPMEGVTADGESNLSDSQNQRGPIGQAQANYNQAQSHVAQPITLTRSEALKLYMTPQKDQFQQMAYPQGLIQQQGPHGVINRTFTLNFPPPQSLYSLGQEQLATNELKLNLPRPSPAQLDPSKSFDRQDLLKTPQQLQRQSNNITSTLNTPLRKDIFFGGGDTYHQQQQHTLNTLINEQTTDQTPEKQPYYAKALLEASKLVEQSPIKSGQIQTNFSHDQQKNQIDAELTNSASKQFFFNPSQLLEQIEHFRLSKSRDAASLLPLQEDSTKVTIQRCSGGGPEGLSEVKDSNKSVEQFQKGNNKIVIQTSPDQTHHHLTPLSGSKRRRIVSHQDEDDDDLDDDDDDYADLEHDFDNDENEEALMQRLETIGDSGRSKHKTFEGIPKQWHQTIRVKNPETQRVKLYFKCRYPNCGSVFKKSCNLRDHFRKHTGLRPFKCPFCQKTFTQSGNLGRHLKNVHGVSRDHVVIEQPEMPQFKVQEEEEEEGRQFIAPPANNESQEEARRRDLQADIEMIERGN</sequence>
<dbReference type="OrthoDB" id="8630045at2759"/>
<dbReference type="FunFam" id="3.30.160.60:FF:001732">
    <property type="entry name" value="Zgc:162936"/>
    <property type="match status" value="1"/>
</dbReference>
<evidence type="ECO:0000259" key="7">
    <source>
        <dbReference type="PROSITE" id="PS50157"/>
    </source>
</evidence>
<dbReference type="Pfam" id="PF00096">
    <property type="entry name" value="zf-C2H2"/>
    <property type="match status" value="1"/>
</dbReference>
<evidence type="ECO:0000256" key="2">
    <source>
        <dbReference type="ARBA" id="ARBA00022737"/>
    </source>
</evidence>
<dbReference type="PANTHER" id="PTHR46451:SF1">
    <property type="entry name" value="RAS-RESPONSIVE ELEMENT-BINDING PROTEIN 1"/>
    <property type="match status" value="1"/>
</dbReference>
<evidence type="ECO:0000256" key="3">
    <source>
        <dbReference type="ARBA" id="ARBA00022771"/>
    </source>
</evidence>
<feature type="compositionally biased region" description="Polar residues" evidence="6">
    <location>
        <begin position="54"/>
        <end position="64"/>
    </location>
</feature>
<feature type="compositionally biased region" description="Acidic residues" evidence="6">
    <location>
        <begin position="425"/>
        <end position="446"/>
    </location>
</feature>
<dbReference type="GO" id="GO:0001228">
    <property type="term" value="F:DNA-binding transcription activator activity, RNA polymerase II-specific"/>
    <property type="evidence" value="ECO:0007669"/>
    <property type="project" value="TreeGrafter"/>
</dbReference>
<evidence type="ECO:0000313" key="9">
    <source>
        <dbReference type="Proteomes" id="UP000785679"/>
    </source>
</evidence>
<feature type="compositionally biased region" description="Polar residues" evidence="6">
    <location>
        <begin position="101"/>
        <end position="115"/>
    </location>
</feature>
<evidence type="ECO:0000313" key="8">
    <source>
        <dbReference type="EMBL" id="TNV82246.1"/>
    </source>
</evidence>
<feature type="region of interest" description="Disordered" evidence="6">
    <location>
        <begin position="400"/>
        <end position="446"/>
    </location>
</feature>
<dbReference type="PROSITE" id="PS00028">
    <property type="entry name" value="ZINC_FINGER_C2H2_1"/>
    <property type="match status" value="2"/>
</dbReference>
<organism evidence="8 9">
    <name type="scientific">Halteria grandinella</name>
    <dbReference type="NCBI Taxonomy" id="5974"/>
    <lineage>
        <taxon>Eukaryota</taxon>
        <taxon>Sar</taxon>
        <taxon>Alveolata</taxon>
        <taxon>Ciliophora</taxon>
        <taxon>Intramacronucleata</taxon>
        <taxon>Spirotrichea</taxon>
        <taxon>Stichotrichia</taxon>
        <taxon>Sporadotrichida</taxon>
        <taxon>Halteriidae</taxon>
        <taxon>Halteria</taxon>
    </lineage>
</organism>
<name>A0A8J8NUZ0_HALGN</name>
<protein>
    <recommendedName>
        <fullName evidence="7">C2H2-type domain-containing protein</fullName>
    </recommendedName>
</protein>
<feature type="region of interest" description="Disordered" evidence="6">
    <location>
        <begin position="54"/>
        <end position="115"/>
    </location>
</feature>
<dbReference type="GO" id="GO:0000978">
    <property type="term" value="F:RNA polymerase II cis-regulatory region sequence-specific DNA binding"/>
    <property type="evidence" value="ECO:0007669"/>
    <property type="project" value="TreeGrafter"/>
</dbReference>
<accession>A0A8J8NUZ0</accession>
<dbReference type="SUPFAM" id="SSF57667">
    <property type="entry name" value="beta-beta-alpha zinc fingers"/>
    <property type="match status" value="1"/>
</dbReference>
<evidence type="ECO:0000256" key="4">
    <source>
        <dbReference type="ARBA" id="ARBA00022833"/>
    </source>
</evidence>
<keyword evidence="4" id="KW-0862">Zinc</keyword>
<reference evidence="8" key="1">
    <citation type="submission" date="2019-06" db="EMBL/GenBank/DDBJ databases">
        <authorList>
            <person name="Zheng W."/>
        </authorList>
    </citation>
    <scope>NUCLEOTIDE SEQUENCE</scope>
    <source>
        <strain evidence="8">QDHG01</strain>
    </source>
</reference>
<evidence type="ECO:0000256" key="5">
    <source>
        <dbReference type="PROSITE-ProRule" id="PRU00042"/>
    </source>
</evidence>
<gene>
    <name evidence="8" type="ORF">FGO68_gene16395</name>
</gene>
<dbReference type="Gene3D" id="3.30.160.60">
    <property type="entry name" value="Classic Zinc Finger"/>
    <property type="match status" value="2"/>
</dbReference>
<dbReference type="PANTHER" id="PTHR46451">
    <property type="entry name" value="RAS-RESPONSIVE ELEMENT-BINDING PROTEIN 1"/>
    <property type="match status" value="1"/>
</dbReference>
<feature type="domain" description="C2H2-type" evidence="7">
    <location>
        <begin position="497"/>
        <end position="526"/>
    </location>
</feature>
<dbReference type="PROSITE" id="PS50157">
    <property type="entry name" value="ZINC_FINGER_C2H2_2"/>
    <property type="match status" value="2"/>
</dbReference>
<dbReference type="InterPro" id="IPR052795">
    <property type="entry name" value="RREB1"/>
</dbReference>
<dbReference type="GO" id="GO:0005634">
    <property type="term" value="C:nucleus"/>
    <property type="evidence" value="ECO:0007669"/>
    <property type="project" value="TreeGrafter"/>
</dbReference>
<feature type="domain" description="C2H2-type" evidence="7">
    <location>
        <begin position="527"/>
        <end position="555"/>
    </location>
</feature>
<dbReference type="GO" id="GO:0005694">
    <property type="term" value="C:chromosome"/>
    <property type="evidence" value="ECO:0007669"/>
    <property type="project" value="UniProtKB-ARBA"/>
</dbReference>
<comment type="caution">
    <text evidence="8">The sequence shown here is derived from an EMBL/GenBank/DDBJ whole genome shotgun (WGS) entry which is preliminary data.</text>
</comment>
<dbReference type="AlphaFoldDB" id="A0A8J8NUZ0"/>
<keyword evidence="3 5" id="KW-0863">Zinc-finger</keyword>
<dbReference type="InterPro" id="IPR013087">
    <property type="entry name" value="Znf_C2H2_type"/>
</dbReference>
<feature type="compositionally biased region" description="Basic and acidic residues" evidence="6">
    <location>
        <begin position="65"/>
        <end position="74"/>
    </location>
</feature>
<proteinExistence type="predicted"/>
<keyword evidence="2" id="KW-0677">Repeat</keyword>
<keyword evidence="1" id="KW-0479">Metal-binding</keyword>
<dbReference type="EMBL" id="RRYP01005204">
    <property type="protein sequence ID" value="TNV82246.1"/>
    <property type="molecule type" value="Genomic_DNA"/>
</dbReference>
<keyword evidence="9" id="KW-1185">Reference proteome</keyword>
<dbReference type="InterPro" id="IPR036236">
    <property type="entry name" value="Znf_C2H2_sf"/>
</dbReference>
<feature type="region of interest" description="Disordered" evidence="6">
    <location>
        <begin position="568"/>
        <end position="609"/>
    </location>
</feature>
<feature type="compositionally biased region" description="Basic and acidic residues" evidence="6">
    <location>
        <begin position="591"/>
        <end position="609"/>
    </location>
</feature>
<evidence type="ECO:0000256" key="1">
    <source>
        <dbReference type="ARBA" id="ARBA00022723"/>
    </source>
</evidence>
<dbReference type="SMART" id="SM00355">
    <property type="entry name" value="ZnF_C2H2"/>
    <property type="match status" value="2"/>
</dbReference>